<organism evidence="3 4">
    <name type="scientific">Intestinimonas butyriciproducens</name>
    <dbReference type="NCBI Taxonomy" id="1297617"/>
    <lineage>
        <taxon>Bacteria</taxon>
        <taxon>Bacillati</taxon>
        <taxon>Bacillota</taxon>
        <taxon>Clostridia</taxon>
        <taxon>Eubacteriales</taxon>
        <taxon>Intestinimonas</taxon>
    </lineage>
</organism>
<protein>
    <recommendedName>
        <fullName evidence="2">SGNH hydrolase-type esterase domain-containing protein</fullName>
    </recommendedName>
</protein>
<dbReference type="KEGG" id="ibu:IB211_03232"/>
<evidence type="ECO:0000313" key="3">
    <source>
        <dbReference type="EMBL" id="ALP95622.1"/>
    </source>
</evidence>
<feature type="compositionally biased region" description="Pro residues" evidence="1">
    <location>
        <begin position="64"/>
        <end position="75"/>
    </location>
</feature>
<dbReference type="PANTHER" id="PTHR30383:SF5">
    <property type="entry name" value="SGNH HYDROLASE-TYPE ESTERASE DOMAIN-CONTAINING PROTEIN"/>
    <property type="match status" value="1"/>
</dbReference>
<evidence type="ECO:0000256" key="1">
    <source>
        <dbReference type="SAM" id="MobiDB-lite"/>
    </source>
</evidence>
<feature type="domain" description="SGNH hydrolase-type esterase" evidence="2">
    <location>
        <begin position="111"/>
        <end position="280"/>
    </location>
</feature>
<dbReference type="PANTHER" id="PTHR30383">
    <property type="entry name" value="THIOESTERASE 1/PROTEASE 1/LYSOPHOSPHOLIPASE L1"/>
    <property type="match status" value="1"/>
</dbReference>
<dbReference type="InterPro" id="IPR051532">
    <property type="entry name" value="Ester_Hydrolysis_Enzymes"/>
</dbReference>
<dbReference type="AlphaFoldDB" id="A0A0S2W8E4"/>
<dbReference type="InterPro" id="IPR036514">
    <property type="entry name" value="SGNH_hydro_sf"/>
</dbReference>
<dbReference type="STRING" id="1297617.IB211_03232"/>
<proteinExistence type="predicted"/>
<dbReference type="Proteomes" id="UP000064844">
    <property type="component" value="Chromosome"/>
</dbReference>
<feature type="region of interest" description="Disordered" evidence="1">
    <location>
        <begin position="46"/>
        <end position="75"/>
    </location>
</feature>
<evidence type="ECO:0000313" key="4">
    <source>
        <dbReference type="Proteomes" id="UP000064844"/>
    </source>
</evidence>
<sequence>MVQTSKNTSGKRTARRNRSALRLPVAVLLISLTLVGGRSLLSPGQGAEAPMLPEPVPAVTQTPSPTPVPTPFPVPTSLPAQETHPSAPYDYTVPVPASGPAEASWFSDAAFLGDSLTDGLLLYSGIRGADNLAYKGLTVQSIRTDKVIKTDSGKVTPLEALGTKTYGKVYLLLGVNELGWYNDQRFYKAYGELLDLVRDAQPDAQIYLQTLLPVTAEKSASHAYLTNDKVETYNALIAELAAEKEVYLVDLHAAFAGDDGALCPEESTDGVHLTKSAYQRWLEVLRTHTVSE</sequence>
<reference evidence="3 4" key="1">
    <citation type="journal article" date="2015" name="Nat. Commun.">
        <title>Production of butyrate from lysine and the Amadori product fructoselysine by a human gut commensal.</title>
        <authorList>
            <person name="Bui T.P."/>
            <person name="Ritari J."/>
            <person name="Boeren S."/>
            <person name="de Waard P."/>
            <person name="Plugge C.M."/>
            <person name="de Vos W.M."/>
        </authorList>
    </citation>
    <scope>NUCLEOTIDE SEQUENCE [LARGE SCALE GENOMIC DNA]</scope>
    <source>
        <strain evidence="3 4">AF211</strain>
    </source>
</reference>
<dbReference type="Pfam" id="PF13472">
    <property type="entry name" value="Lipase_GDSL_2"/>
    <property type="match status" value="1"/>
</dbReference>
<dbReference type="eggNOG" id="COG2755">
    <property type="taxonomic scope" value="Bacteria"/>
</dbReference>
<evidence type="ECO:0000259" key="2">
    <source>
        <dbReference type="Pfam" id="PF13472"/>
    </source>
</evidence>
<dbReference type="EMBL" id="CP011307">
    <property type="protein sequence ID" value="ALP95622.1"/>
    <property type="molecule type" value="Genomic_DNA"/>
</dbReference>
<accession>A0A0S2W8E4</accession>
<reference evidence="4" key="2">
    <citation type="submission" date="2015-04" db="EMBL/GenBank/DDBJ databases">
        <title>A butyrogenic pathway from the amino acid lysine in a human gut commensal.</title>
        <authorList>
            <person name="de Vos W.M."/>
            <person name="Bui N.T.P."/>
            <person name="Plugge C.M."/>
            <person name="Ritari J."/>
        </authorList>
    </citation>
    <scope>NUCLEOTIDE SEQUENCE [LARGE SCALE GENOMIC DNA]</scope>
    <source>
        <strain evidence="4">AF211</strain>
    </source>
</reference>
<gene>
    <name evidence="3" type="ORF">IB211_03232</name>
</gene>
<name>A0A0S2W8E4_9FIRM</name>
<dbReference type="RefSeq" id="WP_158453401.1">
    <property type="nucleotide sequence ID" value="NZ_CP011307.1"/>
</dbReference>
<dbReference type="GO" id="GO:0004622">
    <property type="term" value="F:phosphatidylcholine lysophospholipase activity"/>
    <property type="evidence" value="ECO:0007669"/>
    <property type="project" value="TreeGrafter"/>
</dbReference>
<dbReference type="Gene3D" id="3.40.50.1110">
    <property type="entry name" value="SGNH hydrolase"/>
    <property type="match status" value="1"/>
</dbReference>
<dbReference type="InterPro" id="IPR013830">
    <property type="entry name" value="SGNH_hydro"/>
</dbReference>
<dbReference type="SUPFAM" id="SSF52266">
    <property type="entry name" value="SGNH hydrolase"/>
    <property type="match status" value="1"/>
</dbReference>
<keyword evidence="4" id="KW-1185">Reference proteome</keyword>